<comment type="caution">
    <text evidence="1">The sequence shown here is derived from an EMBL/GenBank/DDBJ whole genome shotgun (WGS) entry which is preliminary data.</text>
</comment>
<dbReference type="Proteomes" id="UP000094412">
    <property type="component" value="Unassembled WGS sequence"/>
</dbReference>
<dbReference type="AlphaFoldDB" id="A0A1C2E125"/>
<dbReference type="EMBL" id="MDEO01000029">
    <property type="protein sequence ID" value="OCX20606.1"/>
    <property type="molecule type" value="Genomic_DNA"/>
</dbReference>
<reference evidence="1 2" key="1">
    <citation type="submission" date="2016-08" db="EMBL/GenBank/DDBJ databases">
        <title>Whole genome sequence of Mesorhizobium sp. strain UASWS1009 isolated from industrial sewage.</title>
        <authorList>
            <person name="Crovadore J."/>
            <person name="Calmin G."/>
            <person name="Chablais R."/>
            <person name="Cochard B."/>
            <person name="Lefort F."/>
        </authorList>
    </citation>
    <scope>NUCLEOTIDE SEQUENCE [LARGE SCALE GENOMIC DNA]</scope>
    <source>
        <strain evidence="1 2">UASWS1009</strain>
    </source>
</reference>
<organism evidence="1 2">
    <name type="scientific">Mesorhizobium hungaricum</name>
    <dbReference type="NCBI Taxonomy" id="1566387"/>
    <lineage>
        <taxon>Bacteria</taxon>
        <taxon>Pseudomonadati</taxon>
        <taxon>Pseudomonadota</taxon>
        <taxon>Alphaproteobacteria</taxon>
        <taxon>Hyphomicrobiales</taxon>
        <taxon>Phyllobacteriaceae</taxon>
        <taxon>Mesorhizobium</taxon>
    </lineage>
</organism>
<name>A0A1C2E125_9HYPH</name>
<proteinExistence type="predicted"/>
<gene>
    <name evidence="1" type="ORF">QV13_07920</name>
</gene>
<protein>
    <submittedName>
        <fullName evidence="1">Uncharacterized protein</fullName>
    </submittedName>
</protein>
<sequence length="277" mass="31578">MTDGVAIIDVWDVETFDRELRGDLDAHADVIRNYMLTSRRQWLERETSDHTMPHPENPYAGEFIWVKEHIMRLMEVRTIRAWHYTRLTDAEVDILRQGGIYPSSLDTIRSRFAAQVAAGAFSQEVADRLFADSPYQSDQLDARSNKFWMVSHPVNVEDSGVELLLESWGGESAYFWQRDAVLQDMLKQIGRPRVLEIAMPLVHSRHGYSAAEAVVATFGRLLGCRPDKHAFDLYTHQPLGPEHVLAVHSEGEPSFGVLARGYPVGFVDVNLGRWDKE</sequence>
<accession>A0A1C2E125</accession>
<evidence type="ECO:0000313" key="2">
    <source>
        <dbReference type="Proteomes" id="UP000094412"/>
    </source>
</evidence>
<dbReference type="OrthoDB" id="9801870at2"/>
<dbReference type="STRING" id="1566387.QV13_07920"/>
<keyword evidence="2" id="KW-1185">Reference proteome</keyword>
<dbReference type="RefSeq" id="WP_065997437.1">
    <property type="nucleotide sequence ID" value="NZ_MDEO01000029.1"/>
</dbReference>
<evidence type="ECO:0000313" key="1">
    <source>
        <dbReference type="EMBL" id="OCX20606.1"/>
    </source>
</evidence>